<dbReference type="EMBL" id="OA883249">
    <property type="protein sequence ID" value="CAD7278370.1"/>
    <property type="molecule type" value="Genomic_DNA"/>
</dbReference>
<feature type="region of interest" description="Disordered" evidence="1">
    <location>
        <begin position="125"/>
        <end position="144"/>
    </location>
</feature>
<evidence type="ECO:0000313" key="2">
    <source>
        <dbReference type="EMBL" id="CAD7278370.1"/>
    </source>
</evidence>
<dbReference type="EMBL" id="CAJPEX010001212">
    <property type="protein sequence ID" value="CAG0918522.1"/>
    <property type="molecule type" value="Genomic_DNA"/>
</dbReference>
<evidence type="ECO:0000313" key="3">
    <source>
        <dbReference type="Proteomes" id="UP000678499"/>
    </source>
</evidence>
<sequence>MDLNQLEFSNHVSYQTNGFVPAQAIPEGKNFLPGSNAVMDHGQCCTSHDVPRETYECPESFHAMNYAEHTLNHAGSLPVMPEKKNHAVPLAMSDSSTGIEQGTQELVLEPDGIQSVLPAPILPDITLPEKTTKPDLLSRDDQSSESVFESSALLDLNLEPPTLGREEVDEAAALASVFASIPDVAMTSMKSVPEQAHVEPVPEAASCGEQIELLVGLESLHLSHSEEPENVVPVLSTMDENVVDETFEEDLSTRIDLVLCSNEPPAFPVSCQEST</sequence>
<dbReference type="AlphaFoldDB" id="A0A7R9BN24"/>
<proteinExistence type="predicted"/>
<protein>
    <submittedName>
        <fullName evidence="2">Uncharacterized protein</fullName>
    </submittedName>
</protein>
<reference evidence="2" key="1">
    <citation type="submission" date="2020-11" db="EMBL/GenBank/DDBJ databases">
        <authorList>
            <person name="Tran Van P."/>
        </authorList>
    </citation>
    <scope>NUCLEOTIDE SEQUENCE</scope>
</reference>
<feature type="non-terminal residue" evidence="2">
    <location>
        <position position="275"/>
    </location>
</feature>
<name>A0A7R9BN24_9CRUS</name>
<feature type="compositionally biased region" description="Basic and acidic residues" evidence="1">
    <location>
        <begin position="130"/>
        <end position="142"/>
    </location>
</feature>
<keyword evidence="3" id="KW-1185">Reference proteome</keyword>
<gene>
    <name evidence="2" type="ORF">NMOB1V02_LOCUS6077</name>
</gene>
<organism evidence="2">
    <name type="scientific">Notodromas monacha</name>
    <dbReference type="NCBI Taxonomy" id="399045"/>
    <lineage>
        <taxon>Eukaryota</taxon>
        <taxon>Metazoa</taxon>
        <taxon>Ecdysozoa</taxon>
        <taxon>Arthropoda</taxon>
        <taxon>Crustacea</taxon>
        <taxon>Oligostraca</taxon>
        <taxon>Ostracoda</taxon>
        <taxon>Podocopa</taxon>
        <taxon>Podocopida</taxon>
        <taxon>Cypridocopina</taxon>
        <taxon>Cypridoidea</taxon>
        <taxon>Cyprididae</taxon>
        <taxon>Notodromas</taxon>
    </lineage>
</organism>
<accession>A0A7R9BN24</accession>
<dbReference type="Proteomes" id="UP000678499">
    <property type="component" value="Unassembled WGS sequence"/>
</dbReference>
<evidence type="ECO:0000256" key="1">
    <source>
        <dbReference type="SAM" id="MobiDB-lite"/>
    </source>
</evidence>